<dbReference type="EMBL" id="LAZR01012797">
    <property type="protein sequence ID" value="KKM25058.1"/>
    <property type="molecule type" value="Genomic_DNA"/>
</dbReference>
<feature type="region of interest" description="Disordered" evidence="1">
    <location>
        <begin position="50"/>
        <end position="79"/>
    </location>
</feature>
<proteinExistence type="predicted"/>
<organism evidence="2">
    <name type="scientific">marine sediment metagenome</name>
    <dbReference type="NCBI Taxonomy" id="412755"/>
    <lineage>
        <taxon>unclassified sequences</taxon>
        <taxon>metagenomes</taxon>
        <taxon>ecological metagenomes</taxon>
    </lineage>
</organism>
<reference evidence="2" key="1">
    <citation type="journal article" date="2015" name="Nature">
        <title>Complex archaea that bridge the gap between prokaryotes and eukaryotes.</title>
        <authorList>
            <person name="Spang A."/>
            <person name="Saw J.H."/>
            <person name="Jorgensen S.L."/>
            <person name="Zaremba-Niedzwiedzka K."/>
            <person name="Martijn J."/>
            <person name="Lind A.E."/>
            <person name="van Eijk R."/>
            <person name="Schleper C."/>
            <person name="Guy L."/>
            <person name="Ettema T.J."/>
        </authorList>
    </citation>
    <scope>NUCLEOTIDE SEQUENCE</scope>
</reference>
<evidence type="ECO:0000256" key="1">
    <source>
        <dbReference type="SAM" id="MobiDB-lite"/>
    </source>
</evidence>
<evidence type="ECO:0000313" key="2">
    <source>
        <dbReference type="EMBL" id="KKM25058.1"/>
    </source>
</evidence>
<gene>
    <name evidence="2" type="ORF">LCGC14_1598820</name>
</gene>
<feature type="compositionally biased region" description="Polar residues" evidence="1">
    <location>
        <begin position="60"/>
        <end position="70"/>
    </location>
</feature>
<dbReference type="AlphaFoldDB" id="A0A0F9KSI6"/>
<accession>A0A0F9KSI6</accession>
<name>A0A0F9KSI6_9ZZZZ</name>
<sequence length="144" mass="16716">MGKQELIQAYPPKSWVCPVKTCGHEHKKPHYSLPGQIDYSVEPDKPGRILFNRRRKDGDSLSSDTPIDNSKPSKGEQFDETGFQRPLYCSHCGYEDSWEIMIRTAELPGLIDRFFLENNVDPKKTWAKILGQFIDWMKRRTEGQ</sequence>
<protein>
    <submittedName>
        <fullName evidence="2">Uncharacterized protein</fullName>
    </submittedName>
</protein>
<comment type="caution">
    <text evidence="2">The sequence shown here is derived from an EMBL/GenBank/DDBJ whole genome shotgun (WGS) entry which is preliminary data.</text>
</comment>